<dbReference type="PANTHER" id="PTHR43806">
    <property type="entry name" value="PEPTIDASE S8"/>
    <property type="match status" value="1"/>
</dbReference>
<dbReference type="InterPro" id="IPR010259">
    <property type="entry name" value="S8pro/Inhibitor_I9"/>
</dbReference>
<dbReference type="EMBL" id="JBHUCM010000012">
    <property type="protein sequence ID" value="MFD1537979.1"/>
    <property type="molecule type" value="Genomic_DNA"/>
</dbReference>
<reference evidence="8" key="1">
    <citation type="journal article" date="2019" name="Int. J. Syst. Evol. Microbiol.">
        <title>The Global Catalogue of Microorganisms (GCM) 10K type strain sequencing project: providing services to taxonomists for standard genome sequencing and annotation.</title>
        <authorList>
            <consortium name="The Broad Institute Genomics Platform"/>
            <consortium name="The Broad Institute Genome Sequencing Center for Infectious Disease"/>
            <person name="Wu L."/>
            <person name="Ma J."/>
        </authorList>
    </citation>
    <scope>NUCLEOTIDE SEQUENCE [LARGE SCALE GENOMIC DNA]</scope>
    <source>
        <strain evidence="8">CGMCC 1.15399</strain>
    </source>
</reference>
<dbReference type="PROSITE" id="PS51892">
    <property type="entry name" value="SUBTILASE"/>
    <property type="match status" value="1"/>
</dbReference>
<keyword evidence="8" id="KW-1185">Reference proteome</keyword>
<keyword evidence="1" id="KW-0645">Protease</keyword>
<gene>
    <name evidence="7" type="ORF">ACFSJ0_13075</name>
</gene>
<dbReference type="InterPro" id="IPR000209">
    <property type="entry name" value="Peptidase_S8/S53_dom"/>
</dbReference>
<feature type="domain" description="Inhibitor I9" evidence="6">
    <location>
        <begin position="67"/>
        <end position="107"/>
    </location>
</feature>
<proteinExistence type="inferred from homology"/>
<dbReference type="RefSeq" id="WP_219531057.1">
    <property type="nucleotide sequence ID" value="NZ_JAHKRM010000010.1"/>
</dbReference>
<keyword evidence="3" id="KW-0720">Serine protease</keyword>
<dbReference type="InterPro" id="IPR050131">
    <property type="entry name" value="Peptidase_S8_subtilisin-like"/>
</dbReference>
<accession>A0ABW4G5H7</accession>
<dbReference type="PANTHER" id="PTHR43806:SF11">
    <property type="entry name" value="CEREVISIN-RELATED"/>
    <property type="match status" value="1"/>
</dbReference>
<name>A0ABW4G5H7_9ACTN</name>
<evidence type="ECO:0000313" key="8">
    <source>
        <dbReference type="Proteomes" id="UP001597097"/>
    </source>
</evidence>
<dbReference type="Proteomes" id="UP001597097">
    <property type="component" value="Unassembled WGS sequence"/>
</dbReference>
<comment type="similarity">
    <text evidence="4">Belongs to the peptidase S8 family.</text>
</comment>
<protein>
    <submittedName>
        <fullName evidence="7">S8 family serine peptidase</fullName>
    </submittedName>
</protein>
<dbReference type="Pfam" id="PF05922">
    <property type="entry name" value="Inhibitor_I9"/>
    <property type="match status" value="1"/>
</dbReference>
<feature type="domain" description="Peptidase S8/S53" evidence="5">
    <location>
        <begin position="136"/>
        <end position="266"/>
    </location>
</feature>
<sequence length="332" mass="35322">MPRRIGLPSLYLAAAVATAVTTAIPLAMPPASGLAFRPPVIEPTRPYVVTARNRAAARDLVGAMRWRVRRFYTAAIPGFATWVNAAELAELRADPRVLAIEPDREIHPMPITGPARQIHARPITGPSWARSPRGTGRGVTVYLVDSGVNGQPGRLRAGGFGDRAWRAFDATGRTGEDCGGHGTRVARAIGGRSHGVAPRARIASVRVLGCGGSGSLSDVLAGLDWVRRHAHRPAVANLSIDGARSRALRTAMARLTRSGVFVVASADTGGCRLSPTGETYSPRSPYLAGAAARYLELHPDANPSDLASWLKCTAMRDTIRQNPSRAMRTGRP</sequence>
<keyword evidence="2" id="KW-0378">Hydrolase</keyword>
<evidence type="ECO:0000313" key="7">
    <source>
        <dbReference type="EMBL" id="MFD1537979.1"/>
    </source>
</evidence>
<organism evidence="7 8">
    <name type="scientific">Nonomuraea guangzhouensis</name>
    <dbReference type="NCBI Taxonomy" id="1291555"/>
    <lineage>
        <taxon>Bacteria</taxon>
        <taxon>Bacillati</taxon>
        <taxon>Actinomycetota</taxon>
        <taxon>Actinomycetes</taxon>
        <taxon>Streptosporangiales</taxon>
        <taxon>Streptosporangiaceae</taxon>
        <taxon>Nonomuraea</taxon>
    </lineage>
</organism>
<evidence type="ECO:0000259" key="5">
    <source>
        <dbReference type="Pfam" id="PF00082"/>
    </source>
</evidence>
<evidence type="ECO:0000256" key="3">
    <source>
        <dbReference type="ARBA" id="ARBA00022825"/>
    </source>
</evidence>
<evidence type="ECO:0000256" key="4">
    <source>
        <dbReference type="PROSITE-ProRule" id="PRU01240"/>
    </source>
</evidence>
<comment type="caution">
    <text evidence="7">The sequence shown here is derived from an EMBL/GenBank/DDBJ whole genome shotgun (WGS) entry which is preliminary data.</text>
</comment>
<evidence type="ECO:0000256" key="2">
    <source>
        <dbReference type="ARBA" id="ARBA00022801"/>
    </source>
</evidence>
<comment type="caution">
    <text evidence="4">Lacks conserved residue(s) required for the propagation of feature annotation.</text>
</comment>
<evidence type="ECO:0000259" key="6">
    <source>
        <dbReference type="Pfam" id="PF05922"/>
    </source>
</evidence>
<evidence type="ECO:0000256" key="1">
    <source>
        <dbReference type="ARBA" id="ARBA00022670"/>
    </source>
</evidence>
<dbReference type="Pfam" id="PF00082">
    <property type="entry name" value="Peptidase_S8"/>
    <property type="match status" value="1"/>
</dbReference>